<dbReference type="STRING" id="43041.A0A182K388"/>
<dbReference type="InterPro" id="IPR035963">
    <property type="entry name" value="FERM_2"/>
</dbReference>
<feature type="compositionally biased region" description="Basic and acidic residues" evidence="1">
    <location>
        <begin position="543"/>
        <end position="553"/>
    </location>
</feature>
<dbReference type="SMART" id="SM01196">
    <property type="entry name" value="FERM_C"/>
    <property type="match status" value="1"/>
</dbReference>
<feature type="region of interest" description="Disordered" evidence="1">
    <location>
        <begin position="107"/>
        <end position="250"/>
    </location>
</feature>
<name>A0A182K388_9DIPT</name>
<dbReference type="InterPro" id="IPR019749">
    <property type="entry name" value="Band_41_domain"/>
</dbReference>
<feature type="compositionally biased region" description="Gly residues" evidence="1">
    <location>
        <begin position="1402"/>
        <end position="1413"/>
    </location>
</feature>
<reference evidence="4" key="1">
    <citation type="submission" date="2013-03" db="EMBL/GenBank/DDBJ databases">
        <title>The Genome Sequence of Anopheles christyi ACHKN1017.</title>
        <authorList>
            <consortium name="The Broad Institute Genomics Platform"/>
            <person name="Neafsey D.E."/>
            <person name="Besansky N."/>
            <person name="Walker B."/>
            <person name="Young S.K."/>
            <person name="Zeng Q."/>
            <person name="Gargeya S."/>
            <person name="Fitzgerald M."/>
            <person name="Haas B."/>
            <person name="Abouelleil A."/>
            <person name="Allen A.W."/>
            <person name="Alvarado L."/>
            <person name="Arachchi H.M."/>
            <person name="Berlin A.M."/>
            <person name="Chapman S.B."/>
            <person name="Gainer-Dewar J."/>
            <person name="Goldberg J."/>
            <person name="Griggs A."/>
            <person name="Gujja S."/>
            <person name="Hansen M."/>
            <person name="Howarth C."/>
            <person name="Imamovic A."/>
            <person name="Ireland A."/>
            <person name="Larimer J."/>
            <person name="McCowan C."/>
            <person name="Murphy C."/>
            <person name="Pearson M."/>
            <person name="Poon T.W."/>
            <person name="Priest M."/>
            <person name="Roberts A."/>
            <person name="Saif S."/>
            <person name="Shea T."/>
            <person name="Sisk P."/>
            <person name="Sykes S."/>
            <person name="Wortman J."/>
            <person name="Nusbaum C."/>
            <person name="Birren B."/>
        </authorList>
    </citation>
    <scope>NUCLEOTIDE SEQUENCE [LARGE SCALE GENOMIC DNA]</scope>
    <source>
        <strain evidence="4">ACHKN1017</strain>
    </source>
</reference>
<feature type="region of interest" description="Disordered" evidence="1">
    <location>
        <begin position="677"/>
        <end position="701"/>
    </location>
</feature>
<dbReference type="EnsemblMetazoa" id="ACHR005223-RA">
    <property type="protein sequence ID" value="ACHR005223-PA"/>
    <property type="gene ID" value="ACHR005223"/>
</dbReference>
<feature type="compositionally biased region" description="Low complexity" evidence="1">
    <location>
        <begin position="528"/>
        <end position="540"/>
    </location>
</feature>
<dbReference type="InterPro" id="IPR047145">
    <property type="entry name" value="FRMD6-like"/>
</dbReference>
<dbReference type="Pfam" id="PF09380">
    <property type="entry name" value="FERM_C"/>
    <property type="match status" value="1"/>
</dbReference>
<protein>
    <recommendedName>
        <fullName evidence="2">FERM domain-containing protein</fullName>
    </recommendedName>
</protein>
<dbReference type="PRINTS" id="PR01217">
    <property type="entry name" value="PRICHEXTENSN"/>
</dbReference>
<evidence type="ECO:0000256" key="1">
    <source>
        <dbReference type="SAM" id="MobiDB-lite"/>
    </source>
</evidence>
<dbReference type="InterPro" id="IPR018980">
    <property type="entry name" value="FERM_PH-like_C"/>
</dbReference>
<feature type="region of interest" description="Disordered" evidence="1">
    <location>
        <begin position="845"/>
        <end position="895"/>
    </location>
</feature>
<dbReference type="GO" id="GO:0009887">
    <property type="term" value="P:animal organ morphogenesis"/>
    <property type="evidence" value="ECO:0007669"/>
    <property type="project" value="UniProtKB-ARBA"/>
</dbReference>
<dbReference type="GO" id="GO:0030182">
    <property type="term" value="P:neuron differentiation"/>
    <property type="evidence" value="ECO:0007669"/>
    <property type="project" value="UniProtKB-ARBA"/>
</dbReference>
<evidence type="ECO:0000313" key="3">
    <source>
        <dbReference type="EnsemblMetazoa" id="ACHR005223-PA"/>
    </source>
</evidence>
<dbReference type="SUPFAM" id="SSF50729">
    <property type="entry name" value="PH domain-like"/>
    <property type="match status" value="1"/>
</dbReference>
<proteinExistence type="predicted"/>
<feature type="domain" description="FERM" evidence="2">
    <location>
        <begin position="1"/>
        <end position="395"/>
    </location>
</feature>
<feature type="compositionally biased region" description="Pro residues" evidence="1">
    <location>
        <begin position="1309"/>
        <end position="1320"/>
    </location>
</feature>
<feature type="region of interest" description="Disordered" evidence="1">
    <location>
        <begin position="1286"/>
        <end position="1328"/>
    </location>
</feature>
<feature type="region of interest" description="Disordered" evidence="1">
    <location>
        <begin position="1394"/>
        <end position="1511"/>
    </location>
</feature>
<dbReference type="InterPro" id="IPR019748">
    <property type="entry name" value="FERM_central"/>
</dbReference>
<feature type="compositionally biased region" description="Polar residues" evidence="1">
    <location>
        <begin position="1498"/>
        <end position="1511"/>
    </location>
</feature>
<organism evidence="3 4">
    <name type="scientific">Anopheles christyi</name>
    <dbReference type="NCBI Taxonomy" id="43041"/>
    <lineage>
        <taxon>Eukaryota</taxon>
        <taxon>Metazoa</taxon>
        <taxon>Ecdysozoa</taxon>
        <taxon>Arthropoda</taxon>
        <taxon>Hexapoda</taxon>
        <taxon>Insecta</taxon>
        <taxon>Pterygota</taxon>
        <taxon>Neoptera</taxon>
        <taxon>Endopterygota</taxon>
        <taxon>Diptera</taxon>
        <taxon>Nematocera</taxon>
        <taxon>Culicoidea</taxon>
        <taxon>Culicidae</taxon>
        <taxon>Anophelinae</taxon>
        <taxon>Anopheles</taxon>
    </lineage>
</organism>
<feature type="compositionally biased region" description="Pro residues" evidence="1">
    <location>
        <begin position="884"/>
        <end position="895"/>
    </location>
</feature>
<dbReference type="InterPro" id="IPR000299">
    <property type="entry name" value="FERM_domain"/>
</dbReference>
<dbReference type="InterPro" id="IPR041781">
    <property type="entry name" value="FRMD6-FERM_C"/>
</dbReference>
<feature type="region of interest" description="Disordered" evidence="1">
    <location>
        <begin position="739"/>
        <end position="758"/>
    </location>
</feature>
<feature type="compositionally biased region" description="Acidic residues" evidence="1">
    <location>
        <begin position="812"/>
        <end position="822"/>
    </location>
</feature>
<keyword evidence="4" id="KW-1185">Reference proteome</keyword>
<evidence type="ECO:0000313" key="4">
    <source>
        <dbReference type="Proteomes" id="UP000075881"/>
    </source>
</evidence>
<feature type="compositionally biased region" description="Low complexity" evidence="1">
    <location>
        <begin position="115"/>
        <end position="215"/>
    </location>
</feature>
<dbReference type="PANTHER" id="PTHR13429">
    <property type="entry name" value="FERM DOMAIN (PROTEIN4.1-EZRIN-RADIXIN-MOESIN) FAMILY"/>
    <property type="match status" value="1"/>
</dbReference>
<evidence type="ECO:0000259" key="2">
    <source>
        <dbReference type="PROSITE" id="PS50057"/>
    </source>
</evidence>
<feature type="region of interest" description="Disordered" evidence="1">
    <location>
        <begin position="585"/>
        <end position="609"/>
    </location>
</feature>
<dbReference type="SUPFAM" id="SSF47031">
    <property type="entry name" value="Second domain of FERM"/>
    <property type="match status" value="1"/>
</dbReference>
<dbReference type="Proteomes" id="UP000075881">
    <property type="component" value="Unassembled WGS sequence"/>
</dbReference>
<feature type="compositionally biased region" description="Polar residues" evidence="1">
    <location>
        <begin position="554"/>
        <end position="565"/>
    </location>
</feature>
<feature type="compositionally biased region" description="Basic and acidic residues" evidence="1">
    <location>
        <begin position="864"/>
        <end position="882"/>
    </location>
</feature>
<dbReference type="GO" id="GO:0098592">
    <property type="term" value="C:cytoplasmic side of apical plasma membrane"/>
    <property type="evidence" value="ECO:0007669"/>
    <property type="project" value="TreeGrafter"/>
</dbReference>
<dbReference type="GO" id="GO:0035332">
    <property type="term" value="P:positive regulation of hippo signaling"/>
    <property type="evidence" value="ECO:0007669"/>
    <property type="project" value="TreeGrafter"/>
</dbReference>
<feature type="region of interest" description="Disordered" evidence="1">
    <location>
        <begin position="1240"/>
        <end position="1271"/>
    </location>
</feature>
<feature type="compositionally biased region" description="Basic residues" evidence="1">
    <location>
        <begin position="1454"/>
        <end position="1465"/>
    </location>
</feature>
<feature type="compositionally biased region" description="Low complexity" evidence="1">
    <location>
        <begin position="585"/>
        <end position="595"/>
    </location>
</feature>
<feature type="region of interest" description="Disordered" evidence="1">
    <location>
        <begin position="528"/>
        <end position="565"/>
    </location>
</feature>
<dbReference type="VEuPathDB" id="VectorBase:ACHR005223"/>
<dbReference type="InterPro" id="IPR011993">
    <property type="entry name" value="PH-like_dom_sf"/>
</dbReference>
<dbReference type="PANTHER" id="PTHR13429:SF5">
    <property type="entry name" value="PROTEIN EXPANDED"/>
    <property type="match status" value="1"/>
</dbReference>
<feature type="region of interest" description="Disordered" evidence="1">
    <location>
        <begin position="1032"/>
        <end position="1051"/>
    </location>
</feature>
<dbReference type="Gene3D" id="2.30.29.30">
    <property type="entry name" value="Pleckstrin-homology domain (PH domain)/Phosphotyrosine-binding domain (PTB)"/>
    <property type="match status" value="1"/>
</dbReference>
<dbReference type="PROSITE" id="PS50057">
    <property type="entry name" value="FERM_3"/>
    <property type="match status" value="1"/>
</dbReference>
<dbReference type="Gene3D" id="1.20.80.10">
    <property type="match status" value="1"/>
</dbReference>
<feature type="compositionally biased region" description="Low complexity" evidence="1">
    <location>
        <begin position="226"/>
        <end position="249"/>
    </location>
</feature>
<dbReference type="InterPro" id="IPR014352">
    <property type="entry name" value="FERM/acyl-CoA-bd_prot_sf"/>
</dbReference>
<feature type="region of interest" description="Disordered" evidence="1">
    <location>
        <begin position="803"/>
        <end position="827"/>
    </location>
</feature>
<sequence>MAAGGFGIKYGEYLFADPESKLSKYGPKSWRSSHTHGLDANGKPLLELHFRVQFYIESPLMLRDEVSRHNYYLQLKYNAVNRDLPKEYSEQSLLLLGGLSLQADLGDSAPEDAGTLPTTPSITTSTSTATVPCSSSGTTATITNTGGALSSGNSVSSSNSTSSSSNSSSSTSSNSSATSSSNSSTTSASSPNPSASGALSVSSTSTATSSACTTSGPPLLGTGVVGQSASSDGGANNAGSSSTSSGSPSLEYFRPDEYLNPALRSAWGISAVTTCHRENRGLSRADAETHFIREACNLNEAINAHVFRMKQSKNETGLGTVALSIYAKGIRIATDGSSTATTFQWPHIGKLSFDRKKFEIRSGDSKITLYSTNDDKNKMILALCRETHQFSMKIAPRLTEAIKREEEESSCIHGYPYLCSRALNLPYKSKSDQRISVISSTSSNTTSGIVSDRVHSEDELEIMINTPPTATLAAPSTESLALAHLLDCPSVSRQTSSVGQVSLKDLEGTFAALSVGRTANVVNAGSIITNSNSASSDSGSVEGKPDRPGKDCDSSPSSQHNIGSQCSSTCSTVVVATDCLSLPQSSTATSTTTISNGGGTMVQSTISPDRRQTSTCSSLVLGFSHTAQNSTLSVATSTCLDHDINEEEEETHSGVYTIAHVPPTETSGVYTMNSSELTGQSSEIAESESHESSHYGSFQPCQSEMADPLEPVDSVDGDYHRPRLDSGLNSEFRMRSDSNVSAAGSFRGDGSDPTDNKHSLLSAEELTDLIVGRGTYPSRKTVSHTLDSDCDYVTLPLPLEGESYLQGSEDTAPTEDEYDDEVLPPAPPKRIDSNMAAVVRPPQLPQPVEAVGGGPPPPPPPYNAHHETTGLRGPDIRSHAAPDPEAPAIPLRDPPPYPQKPIAMRKSPVLPPALPITPVLTAAPVTEEVPARFITTRPQINILKAHASVVGETPKPSYAAPTVNNIGNLAQATPPPPPPPVPSSAVGIAGYNLHPNHKAITSPPPPYPEMPKPPPHRTTACVLLPVIKPRQYHPPPPPTIPRQPPPPPPPHSLATVYTSQLARSQIELYQQQLYSDVDYVIYPIQDPSISQQEYLDAKQGSILAAMAQSPPPPPYLAYHTVRAHNRSWDACKNHAIYRSTPYLSMALSSNSRYASTQNLSDTYVQLPGAYSPLYSPSVASLCSSYEPPPPPPLRPRPMVTAKQSTACLQPNGGHMSMASAGPSPALFARSRSDDNILNSVESTPKIRRHPPPPPPPPYESKKAIRKPPLPLPLPPMPMEKIIQKPPIAVPSPSHQPPAMAAFNPERPPEVPAKPTPPKPSGPSAKLQAQIKKQYPDFDLSTVASLTDQPANDHTSIDIKTLREKSKHLDLPLISALMHDRSLLKQTRAFVMPKHPKANGSMQKGGAGGTGVVPGGSPTINGEALNGNGGSPPGNNPSPKCKYPVSGLSTTQLAKPRKTSASHRHPNDKLPPLPGQTGPGQTGPTAEGNNYVMDPTPTPIKQKSFSSSQPSA</sequence>
<accession>A0A182K388</accession>
<dbReference type="Pfam" id="PF00373">
    <property type="entry name" value="FERM_M"/>
    <property type="match status" value="1"/>
</dbReference>
<dbReference type="SMART" id="SM00295">
    <property type="entry name" value="B41"/>
    <property type="match status" value="1"/>
</dbReference>
<reference evidence="3" key="2">
    <citation type="submission" date="2020-05" db="UniProtKB">
        <authorList>
            <consortium name="EnsemblMetazoa"/>
        </authorList>
    </citation>
    <scope>IDENTIFICATION</scope>
    <source>
        <strain evidence="3">ACHKN1017</strain>
    </source>
</reference>
<dbReference type="CDD" id="cd13185">
    <property type="entry name" value="FERM_C_FRMD1_FRMD6"/>
    <property type="match status" value="1"/>
</dbReference>